<feature type="region of interest" description="Disordered" evidence="1">
    <location>
        <begin position="1"/>
        <end position="35"/>
    </location>
</feature>
<sequence>MAHASSSAIAARPYGSDGGLLKQQQQQRQYSADEGYPRHCDLCPPSLVFRDRFNFADHLRAVHCTKEGGSYVCRYGLNGVCQTLPLEGVSDSDYELHIRKHHIMSKSHSPQQLGSNEPSPLVAPAVVKDATNSFTVFRYVRL</sequence>
<dbReference type="Proteomes" id="UP000887566">
    <property type="component" value="Unplaced"/>
</dbReference>
<dbReference type="AlphaFoldDB" id="A0A914UVX4"/>
<evidence type="ECO:0000256" key="1">
    <source>
        <dbReference type="SAM" id="MobiDB-lite"/>
    </source>
</evidence>
<proteinExistence type="predicted"/>
<accession>A0A914UVX4</accession>
<protein>
    <submittedName>
        <fullName evidence="3">Uncharacterized protein</fullName>
    </submittedName>
</protein>
<organism evidence="2 3">
    <name type="scientific">Plectus sambesii</name>
    <dbReference type="NCBI Taxonomy" id="2011161"/>
    <lineage>
        <taxon>Eukaryota</taxon>
        <taxon>Metazoa</taxon>
        <taxon>Ecdysozoa</taxon>
        <taxon>Nematoda</taxon>
        <taxon>Chromadorea</taxon>
        <taxon>Plectida</taxon>
        <taxon>Plectina</taxon>
        <taxon>Plectoidea</taxon>
        <taxon>Plectidae</taxon>
        <taxon>Plectus</taxon>
    </lineage>
</organism>
<reference evidence="3" key="1">
    <citation type="submission" date="2022-11" db="UniProtKB">
        <authorList>
            <consortium name="WormBaseParasite"/>
        </authorList>
    </citation>
    <scope>IDENTIFICATION</scope>
</reference>
<keyword evidence="2" id="KW-1185">Reference proteome</keyword>
<name>A0A914UVX4_9BILA</name>
<evidence type="ECO:0000313" key="3">
    <source>
        <dbReference type="WBParaSite" id="PSAMB.scaffold1257size33736.g12191.t1"/>
    </source>
</evidence>
<dbReference type="WBParaSite" id="PSAMB.scaffold1257size33736.g12191.t1">
    <property type="protein sequence ID" value="PSAMB.scaffold1257size33736.g12191.t1"/>
    <property type="gene ID" value="PSAMB.scaffold1257size33736.g12191"/>
</dbReference>
<evidence type="ECO:0000313" key="2">
    <source>
        <dbReference type="Proteomes" id="UP000887566"/>
    </source>
</evidence>